<dbReference type="AlphaFoldDB" id="A0A101S4C2"/>
<dbReference type="STRING" id="58343.AQJ46_25225"/>
<feature type="compositionally biased region" description="Basic and acidic residues" evidence="1">
    <location>
        <begin position="81"/>
        <end position="95"/>
    </location>
</feature>
<evidence type="ECO:0000313" key="2">
    <source>
        <dbReference type="EMBL" id="KUN67052.1"/>
    </source>
</evidence>
<dbReference type="EMBL" id="LMWU01000023">
    <property type="protein sequence ID" value="KUN67052.1"/>
    <property type="molecule type" value="Genomic_DNA"/>
</dbReference>
<evidence type="ECO:0000313" key="3">
    <source>
        <dbReference type="Proteomes" id="UP000053669"/>
    </source>
</evidence>
<reference evidence="2 3" key="1">
    <citation type="submission" date="2015-10" db="EMBL/GenBank/DDBJ databases">
        <title>Draft genome sequence of Streptomyces canus DSM 40017, type strain for the species Streptomyces canus.</title>
        <authorList>
            <person name="Ruckert C."/>
            <person name="Winkler A."/>
            <person name="Kalinowski J."/>
            <person name="Kampfer P."/>
            <person name="Glaeser S."/>
        </authorList>
    </citation>
    <scope>NUCLEOTIDE SEQUENCE [LARGE SCALE GENOMIC DNA]</scope>
    <source>
        <strain evidence="2 3">DSM 40017</strain>
    </source>
</reference>
<proteinExistence type="predicted"/>
<protein>
    <submittedName>
        <fullName evidence="2">Uncharacterized protein</fullName>
    </submittedName>
</protein>
<dbReference type="Proteomes" id="UP000053669">
    <property type="component" value="Unassembled WGS sequence"/>
</dbReference>
<organism evidence="2 3">
    <name type="scientific">Streptomyces canus</name>
    <dbReference type="NCBI Taxonomy" id="58343"/>
    <lineage>
        <taxon>Bacteria</taxon>
        <taxon>Bacillati</taxon>
        <taxon>Actinomycetota</taxon>
        <taxon>Actinomycetes</taxon>
        <taxon>Kitasatosporales</taxon>
        <taxon>Streptomycetaceae</taxon>
        <taxon>Streptomyces</taxon>
        <taxon>Streptomyces aurantiacus group</taxon>
    </lineage>
</organism>
<evidence type="ECO:0000256" key="1">
    <source>
        <dbReference type="SAM" id="MobiDB-lite"/>
    </source>
</evidence>
<comment type="caution">
    <text evidence="2">The sequence shown here is derived from an EMBL/GenBank/DDBJ whole genome shotgun (WGS) entry which is preliminary data.</text>
</comment>
<dbReference type="RefSeq" id="WP_059207796.1">
    <property type="nucleotide sequence ID" value="NZ_KQ948663.1"/>
</dbReference>
<name>A0A101S4C2_9ACTN</name>
<sequence>MSDSPAHEGPDFLDRLIARHTAPGPAAMRVRPRLPGPFERIEAVRAATAAPDEDTLLWPSATPSASPPAQAPRPAIAPTRTHTERERTVVRETRAPEQPTPRPSEAAARTEPPLLRPAVPVAPQPLPDAVRRAPGRGRAEPLRTTATGTVRPGMDTAPAVVAVAPRPGTADTTAARDSVRQAAARRPGRAAEQVVQVQIGRLEVTAAPGVPEKGPRRGAAQRPGATVSLADYLARGRE</sequence>
<accession>A0A101S4C2</accession>
<feature type="region of interest" description="Disordered" evidence="1">
    <location>
        <begin position="44"/>
        <end position="156"/>
    </location>
</feature>
<feature type="region of interest" description="Disordered" evidence="1">
    <location>
        <begin position="206"/>
        <end position="238"/>
    </location>
</feature>
<gene>
    <name evidence="2" type="ORF">AQJ46_25225</name>
</gene>